<protein>
    <recommendedName>
        <fullName evidence="6">Secreted protein</fullName>
    </recommendedName>
</protein>
<feature type="region of interest" description="Disordered" evidence="1">
    <location>
        <begin position="68"/>
        <end position="104"/>
    </location>
</feature>
<dbReference type="RefSeq" id="WP_101678068.1">
    <property type="nucleotide sequence ID" value="NZ_CAMIHY010000002.1"/>
</dbReference>
<feature type="signal peptide" evidence="3">
    <location>
        <begin position="1"/>
        <end position="28"/>
    </location>
</feature>
<evidence type="ECO:0000313" key="4">
    <source>
        <dbReference type="EMBL" id="WOT01181.1"/>
    </source>
</evidence>
<keyword evidence="2" id="KW-0472">Membrane</keyword>
<organism evidence="4 5">
    <name type="scientific">Corynebacterium pyruviciproducens</name>
    <dbReference type="NCBI Taxonomy" id="598660"/>
    <lineage>
        <taxon>Bacteria</taxon>
        <taxon>Bacillati</taxon>
        <taxon>Actinomycetota</taxon>
        <taxon>Actinomycetes</taxon>
        <taxon>Mycobacteriales</taxon>
        <taxon>Corynebacteriaceae</taxon>
        <taxon>Corynebacterium</taxon>
    </lineage>
</organism>
<feature type="chain" id="PRO_5042029259" description="Secreted protein" evidence="3">
    <location>
        <begin position="29"/>
        <end position="166"/>
    </location>
</feature>
<feature type="transmembrane region" description="Helical" evidence="2">
    <location>
        <begin position="136"/>
        <end position="157"/>
    </location>
</feature>
<evidence type="ECO:0008006" key="6">
    <source>
        <dbReference type="Google" id="ProtNLM"/>
    </source>
</evidence>
<proteinExistence type="predicted"/>
<evidence type="ECO:0000313" key="5">
    <source>
        <dbReference type="Proteomes" id="UP000234560"/>
    </source>
</evidence>
<dbReference type="EMBL" id="CP136958">
    <property type="protein sequence ID" value="WOT01181.1"/>
    <property type="molecule type" value="Genomic_DNA"/>
</dbReference>
<keyword evidence="2" id="KW-1133">Transmembrane helix</keyword>
<dbReference type="AlphaFoldDB" id="A0AAF0YR32"/>
<dbReference type="KEGG" id="cpyr:CYJ47_07730"/>
<accession>A0AAF0YR32</accession>
<evidence type="ECO:0000256" key="3">
    <source>
        <dbReference type="SAM" id="SignalP"/>
    </source>
</evidence>
<feature type="compositionally biased region" description="Basic and acidic residues" evidence="1">
    <location>
        <begin position="85"/>
        <end position="98"/>
    </location>
</feature>
<evidence type="ECO:0000256" key="2">
    <source>
        <dbReference type="SAM" id="Phobius"/>
    </source>
</evidence>
<name>A0AAF0YR32_9CORY</name>
<reference evidence="4" key="1">
    <citation type="submission" date="2017-12" db="EMBL/GenBank/DDBJ databases">
        <authorList>
            <person name="Thomas-White K."/>
            <person name="Wolfe A.J."/>
        </authorList>
    </citation>
    <scope>NUCLEOTIDE SEQUENCE</scope>
    <source>
        <strain evidence="4">UMB0763</strain>
    </source>
</reference>
<keyword evidence="3" id="KW-0732">Signal</keyword>
<keyword evidence="2" id="KW-0812">Transmembrane</keyword>
<evidence type="ECO:0000256" key="1">
    <source>
        <dbReference type="SAM" id="MobiDB-lite"/>
    </source>
</evidence>
<sequence length="166" mass="16987">MKRSFSRTLVATATAVAVTFSALPAAQAQGLDGLTDKIVDGLAGDLANQVKPKDDKMAKILTALSSDGKEKPVAGQVLDILSSEDPTKEGTDGEKPESDPNLTSSENIAYGIFQKGFSDTTDEAAKSLAILLDAGLALGIIGALLVLINTAASLVTIGQALPSFGL</sequence>
<gene>
    <name evidence="4" type="ORF">CYJ47_07730</name>
</gene>
<dbReference type="Proteomes" id="UP000234560">
    <property type="component" value="Chromosome"/>
</dbReference>
<reference evidence="4" key="2">
    <citation type="submission" date="2023-10" db="EMBL/GenBank/DDBJ databases">
        <authorList>
            <person name="Choi B."/>
        </authorList>
    </citation>
    <scope>NUCLEOTIDE SEQUENCE</scope>
    <source>
        <strain evidence="4">UMB0763</strain>
    </source>
</reference>